<dbReference type="InterPro" id="IPR019757">
    <property type="entry name" value="Pept_S26A_signal_pept_1_Lys-AS"/>
</dbReference>
<name>A0A835Q4L5_VANPL</name>
<keyword evidence="7" id="KW-0934">Plastid</keyword>
<dbReference type="PANTHER" id="PTHR16057:SF1">
    <property type="entry name" value="PROTEIN LINES HOMOLOG 1"/>
    <property type="match status" value="1"/>
</dbReference>
<feature type="domain" description="Peptidase S26" evidence="13">
    <location>
        <begin position="278"/>
        <end position="429"/>
    </location>
</feature>
<dbReference type="InterPro" id="IPR036286">
    <property type="entry name" value="LexA/Signal_pep-like_sf"/>
</dbReference>
<dbReference type="InterPro" id="IPR019533">
    <property type="entry name" value="Peptidase_S26"/>
</dbReference>
<dbReference type="PROSITE" id="PS00501">
    <property type="entry name" value="SPASE_I_1"/>
    <property type="match status" value="1"/>
</dbReference>
<feature type="domain" description="Protein Lines C-terminal" evidence="15">
    <location>
        <begin position="1042"/>
        <end position="1077"/>
    </location>
</feature>
<dbReference type="PRINTS" id="PR00727">
    <property type="entry name" value="LEADERPTASE"/>
</dbReference>
<dbReference type="Pfam" id="PF10502">
    <property type="entry name" value="Peptidase_S26"/>
    <property type="match status" value="1"/>
</dbReference>
<dbReference type="CDD" id="cd06530">
    <property type="entry name" value="S26_SPase_I"/>
    <property type="match status" value="1"/>
</dbReference>
<keyword evidence="17" id="KW-1185">Reference proteome</keyword>
<comment type="subcellular location">
    <subcellularLocation>
        <location evidence="3">Membrane</location>
    </subcellularLocation>
    <subcellularLocation>
        <location evidence="2">Plastid</location>
        <location evidence="2">Chloroplast</location>
    </subcellularLocation>
</comment>
<dbReference type="Pfam" id="PF14694">
    <property type="entry name" value="LINES_N"/>
    <property type="match status" value="1"/>
</dbReference>
<comment type="caution">
    <text evidence="16">The sequence shown here is derived from an EMBL/GenBank/DDBJ whole genome shotgun (WGS) entry which is preliminary data.</text>
</comment>
<evidence type="ECO:0000256" key="7">
    <source>
        <dbReference type="ARBA" id="ARBA00022640"/>
    </source>
</evidence>
<dbReference type="PROSITE" id="PS00760">
    <property type="entry name" value="SPASE_I_2"/>
    <property type="match status" value="1"/>
</dbReference>
<evidence type="ECO:0000256" key="2">
    <source>
        <dbReference type="ARBA" id="ARBA00004229"/>
    </source>
</evidence>
<accession>A0A835Q4L5</accession>
<feature type="domain" description="Protein Lines N-terminal" evidence="14">
    <location>
        <begin position="881"/>
        <end position="984"/>
    </location>
</feature>
<dbReference type="InterPro" id="IPR024875">
    <property type="entry name" value="Protein_Lines"/>
</dbReference>
<gene>
    <name evidence="16" type="ORF">HPP92_017771</name>
</gene>
<dbReference type="InterPro" id="IPR032794">
    <property type="entry name" value="LINES_N"/>
</dbReference>
<dbReference type="GO" id="GO:0009534">
    <property type="term" value="C:chloroplast thylakoid"/>
    <property type="evidence" value="ECO:0007669"/>
    <property type="project" value="UniProtKB-ARBA"/>
</dbReference>
<sequence length="1082" mass="120294">MAQRFAASGGIGGGKLCRIQETAGGYQAFVVKRREKKEFNGAGVKLSSMGWSRISASCFSASASSSRAKAASQASGVLNHLNPNVTAAASESSGFPGSLSVKATASVTKDYLKLWASAATSKFSVFPVDCQHNEVPNEFPLSVGLLPVLASGFGSASGLGAFDSSSLISLTCKPSTFIPFLQGSKWLPCSEYFQGSARSAPVDKGGTVANEVKEVVEGCFNSMGVVKSGFRNSETKSLAQKSVVGIDNSEELVKSNVKGYPCANDWFSRLMTSYSVEVKAVFAAVTVPLLYGSRLAEPRSIPSWSMYPTLEAGDRILAEKVSYIFKEPEIMDIVIFKAPPTALEHVCSSGDVFIKRVVAKGGDVVEVHGGKLLVNGVIQEEDFILEPMEYEMKPVLVPEGCVFVLGDNRNNSFDSHNWGSIPVKNIVGSWHGLQVRRDVKLWTTECYNEEDEVKDGATVINHSCPHSFMQTCKGENRCLCNIISAMVSFLGTDSPFVRHAAGNLIVYMSCFLIKHENLWAKFLNVILFFLETAMPSIFCSVLPATVAAPVEETLMLRGPTYGDTDVDQHLQYASFFNLFNSRLLNLNLLMVAELFQTLRSILKLLKSNNDELEQVFRQYFVSSLVKMPWDLLLEFFCNSCRMSQKSSDHEGALDIKSSGTRLKNLFMGTILQLCCSVADAYVSDDDGIDASKELVVYVQFADLVPKLLSCCFICHMGNKHQCASGYLRHKLLVIMSRLSCHSHWRNSYPESWLKLLGNFFGEIWHETILGYEEYTQNCLYGSPFIFSTSVGYKSYTQHLKRLAMFLMFKCSFALVSNGGACTGFACTEQATSSSVSPVCRMHSYSRLLETFAWLQLCFPTDVIICQFESYSELCSCFPASFLQLYMEEDDMLFKILIQLLDAPFSALQMVDCINGSIEASKDILFNYSSIFNPIHLFHLLLQLLHYDHSVFVDYLISKDTGIHCLEYLLRCLRVIYMSWPSFKQFSVFGIKNGYPYLVRRKVLMADGPIPFCSMAAEFQGTTPRKQIVKKNNVGDSDAFENAKKCLFNLKLSLEDLHRKSLFPYNPNPLLKSLGRFQELCKT</sequence>
<keyword evidence="9" id="KW-0378">Hydrolase</keyword>
<evidence type="ECO:0000259" key="15">
    <source>
        <dbReference type="Pfam" id="PF14695"/>
    </source>
</evidence>
<dbReference type="PROSITE" id="PS00761">
    <property type="entry name" value="SPASE_I_3"/>
    <property type="match status" value="1"/>
</dbReference>
<evidence type="ECO:0000256" key="6">
    <source>
        <dbReference type="ARBA" id="ARBA00022528"/>
    </source>
</evidence>
<dbReference type="InterPro" id="IPR000223">
    <property type="entry name" value="Pept_S26A_signal_pept_1"/>
</dbReference>
<dbReference type="SUPFAM" id="SSF51306">
    <property type="entry name" value="LexA/Signal peptidase"/>
    <property type="match status" value="1"/>
</dbReference>
<evidence type="ECO:0000256" key="8">
    <source>
        <dbReference type="ARBA" id="ARBA00022670"/>
    </source>
</evidence>
<protein>
    <recommendedName>
        <fullName evidence="5">signal peptidase I</fullName>
        <ecNumber evidence="5">3.4.21.89</ecNumber>
    </recommendedName>
</protein>
<evidence type="ECO:0000259" key="14">
    <source>
        <dbReference type="Pfam" id="PF14694"/>
    </source>
</evidence>
<dbReference type="NCBIfam" id="TIGR02227">
    <property type="entry name" value="sigpep_I_bact"/>
    <property type="match status" value="1"/>
</dbReference>
<organism evidence="16 17">
    <name type="scientific">Vanilla planifolia</name>
    <name type="common">Vanilla</name>
    <dbReference type="NCBI Taxonomy" id="51239"/>
    <lineage>
        <taxon>Eukaryota</taxon>
        <taxon>Viridiplantae</taxon>
        <taxon>Streptophyta</taxon>
        <taxon>Embryophyta</taxon>
        <taxon>Tracheophyta</taxon>
        <taxon>Spermatophyta</taxon>
        <taxon>Magnoliopsida</taxon>
        <taxon>Liliopsida</taxon>
        <taxon>Asparagales</taxon>
        <taxon>Orchidaceae</taxon>
        <taxon>Vanilloideae</taxon>
        <taxon>Vanilleae</taxon>
        <taxon>Vanilla</taxon>
    </lineage>
</organism>
<dbReference type="GO" id="GO:0004252">
    <property type="term" value="F:serine-type endopeptidase activity"/>
    <property type="evidence" value="ECO:0007669"/>
    <property type="project" value="InterPro"/>
</dbReference>
<dbReference type="EC" id="3.4.21.89" evidence="5"/>
<comment type="similarity">
    <text evidence="4">Belongs to the peptidase S26 family.</text>
</comment>
<comment type="catalytic activity">
    <reaction evidence="1">
        <text>Cleavage of hydrophobic, N-terminal signal or leader sequences from secreted and periplasmic proteins.</text>
        <dbReference type="EC" id="3.4.21.89"/>
    </reaction>
</comment>
<dbReference type="AlphaFoldDB" id="A0A835Q4L5"/>
<evidence type="ECO:0000256" key="12">
    <source>
        <dbReference type="PIRSR" id="PIRSR600223-1"/>
    </source>
</evidence>
<dbReference type="InterPro" id="IPR019758">
    <property type="entry name" value="Pept_S26A_signal_pept_1_CS"/>
</dbReference>
<evidence type="ECO:0000313" key="16">
    <source>
        <dbReference type="EMBL" id="KAG0466191.1"/>
    </source>
</evidence>
<dbReference type="Proteomes" id="UP000636800">
    <property type="component" value="Unassembled WGS sequence"/>
</dbReference>
<evidence type="ECO:0000313" key="17">
    <source>
        <dbReference type="Proteomes" id="UP000636800"/>
    </source>
</evidence>
<evidence type="ECO:0000256" key="4">
    <source>
        <dbReference type="ARBA" id="ARBA00009370"/>
    </source>
</evidence>
<evidence type="ECO:0000256" key="3">
    <source>
        <dbReference type="ARBA" id="ARBA00004370"/>
    </source>
</evidence>
<evidence type="ECO:0000256" key="11">
    <source>
        <dbReference type="ARBA" id="ARBA00023136"/>
    </source>
</evidence>
<evidence type="ECO:0000256" key="10">
    <source>
        <dbReference type="ARBA" id="ARBA00022946"/>
    </source>
</evidence>
<dbReference type="GO" id="GO:0009003">
    <property type="term" value="F:signal peptidase activity"/>
    <property type="evidence" value="ECO:0007669"/>
    <property type="project" value="UniProtKB-EC"/>
</dbReference>
<feature type="active site" evidence="12">
    <location>
        <position position="305"/>
    </location>
</feature>
<evidence type="ECO:0000256" key="5">
    <source>
        <dbReference type="ARBA" id="ARBA00013208"/>
    </source>
</evidence>
<dbReference type="Pfam" id="PF14695">
    <property type="entry name" value="LINES_C"/>
    <property type="match status" value="1"/>
</dbReference>
<evidence type="ECO:0000256" key="1">
    <source>
        <dbReference type="ARBA" id="ARBA00000677"/>
    </source>
</evidence>
<proteinExistence type="inferred from homology"/>
<dbReference type="InterPro" id="IPR019756">
    <property type="entry name" value="Pept_S26A_signal_pept_1_Ser-AS"/>
</dbReference>
<reference evidence="16 17" key="1">
    <citation type="journal article" date="2020" name="Nat. Food">
        <title>A phased Vanilla planifolia genome enables genetic improvement of flavour and production.</title>
        <authorList>
            <person name="Hasing T."/>
            <person name="Tang H."/>
            <person name="Brym M."/>
            <person name="Khazi F."/>
            <person name="Huang T."/>
            <person name="Chambers A.H."/>
        </authorList>
    </citation>
    <scope>NUCLEOTIDE SEQUENCE [LARGE SCALE GENOMIC DNA]</scope>
    <source>
        <tissue evidence="16">Leaf</tissue>
    </source>
</reference>
<dbReference type="PANTHER" id="PTHR16057">
    <property type="entry name" value="WINS1, 2 PROTEIN"/>
    <property type="match status" value="1"/>
</dbReference>
<dbReference type="EMBL" id="JADCNL010000009">
    <property type="protein sequence ID" value="KAG0466191.1"/>
    <property type="molecule type" value="Genomic_DNA"/>
</dbReference>
<dbReference type="GO" id="GO:0006465">
    <property type="term" value="P:signal peptide processing"/>
    <property type="evidence" value="ECO:0007669"/>
    <property type="project" value="InterPro"/>
</dbReference>
<dbReference type="OrthoDB" id="2019572at2759"/>
<evidence type="ECO:0000256" key="9">
    <source>
        <dbReference type="ARBA" id="ARBA00022801"/>
    </source>
</evidence>
<feature type="active site" evidence="12">
    <location>
        <position position="355"/>
    </location>
</feature>
<dbReference type="GO" id="GO:0016020">
    <property type="term" value="C:membrane"/>
    <property type="evidence" value="ECO:0007669"/>
    <property type="project" value="UniProtKB-SubCell"/>
</dbReference>
<evidence type="ECO:0000259" key="13">
    <source>
        <dbReference type="Pfam" id="PF10502"/>
    </source>
</evidence>
<dbReference type="FunFam" id="2.10.109.10:FF:000012">
    <property type="entry name" value="Peptidase/ serine-type peptidase"/>
    <property type="match status" value="1"/>
</dbReference>
<keyword evidence="8" id="KW-0645">Protease</keyword>
<keyword evidence="10" id="KW-0809">Transit peptide</keyword>
<keyword evidence="6" id="KW-0150">Chloroplast</keyword>
<dbReference type="Gene3D" id="2.10.109.10">
    <property type="entry name" value="Umud Fragment, subunit A"/>
    <property type="match status" value="1"/>
</dbReference>
<keyword evidence="11" id="KW-0472">Membrane</keyword>
<dbReference type="InterPro" id="IPR029415">
    <property type="entry name" value="Lines_C"/>
</dbReference>